<feature type="compositionally biased region" description="Basic residues" evidence="1">
    <location>
        <begin position="272"/>
        <end position="281"/>
    </location>
</feature>
<gene>
    <name evidence="3" type="ORF">COCNU_09G009360</name>
</gene>
<keyword evidence="4" id="KW-1185">Reference proteome</keyword>
<dbReference type="AlphaFoldDB" id="A0A8K0N7U1"/>
<dbReference type="GO" id="GO:0006952">
    <property type="term" value="P:defense response"/>
    <property type="evidence" value="ECO:0007669"/>
    <property type="project" value="InterPro"/>
</dbReference>
<accession>A0A8K0N7U1</accession>
<dbReference type="Pfam" id="PF00168">
    <property type="entry name" value="C2"/>
    <property type="match status" value="1"/>
</dbReference>
<name>A0A8K0N7U1_COCNU</name>
<feature type="compositionally biased region" description="Polar residues" evidence="1">
    <location>
        <begin position="1"/>
        <end position="15"/>
    </location>
</feature>
<evidence type="ECO:0000256" key="1">
    <source>
        <dbReference type="SAM" id="MobiDB-lite"/>
    </source>
</evidence>
<reference evidence="3" key="2">
    <citation type="submission" date="2019-07" db="EMBL/GenBank/DDBJ databases">
        <authorList>
            <person name="Yang Y."/>
            <person name="Bocs S."/>
            <person name="Baudouin L."/>
        </authorList>
    </citation>
    <scope>NUCLEOTIDE SEQUENCE</scope>
    <source>
        <tissue evidence="3">Spear leaf of Hainan Tall coconut</tissue>
    </source>
</reference>
<proteinExistence type="predicted"/>
<feature type="region of interest" description="Disordered" evidence="1">
    <location>
        <begin position="1"/>
        <end position="33"/>
    </location>
</feature>
<feature type="domain" description="C2" evidence="2">
    <location>
        <begin position="21"/>
        <end position="147"/>
    </location>
</feature>
<dbReference type="Gene3D" id="2.60.40.150">
    <property type="entry name" value="C2 domain"/>
    <property type="match status" value="1"/>
</dbReference>
<evidence type="ECO:0000313" key="3">
    <source>
        <dbReference type="EMBL" id="KAG1361473.1"/>
    </source>
</evidence>
<dbReference type="SMART" id="SM00239">
    <property type="entry name" value="C2"/>
    <property type="match status" value="1"/>
</dbReference>
<dbReference type="InterPro" id="IPR035892">
    <property type="entry name" value="C2_domain_sf"/>
</dbReference>
<dbReference type="PANTHER" id="PTHR32246:SF143">
    <property type="entry name" value="CALCIUM-DEPENDENT LIPID-BINDING (CALB DOMAIN) FAMILY PROTEIN"/>
    <property type="match status" value="1"/>
</dbReference>
<dbReference type="Proteomes" id="UP000797356">
    <property type="component" value="Chromosome 9"/>
</dbReference>
<dbReference type="InterPro" id="IPR000008">
    <property type="entry name" value="C2_dom"/>
</dbReference>
<evidence type="ECO:0000313" key="4">
    <source>
        <dbReference type="Proteomes" id="UP000797356"/>
    </source>
</evidence>
<dbReference type="EMBL" id="CM017880">
    <property type="protein sequence ID" value="KAG1361473.1"/>
    <property type="molecule type" value="Genomic_DNA"/>
</dbReference>
<sequence length="293" mass="32106">MKSSASFRSPTSPTATMPWGGGGSSEVHEEPSGSAVPCHLLELTVISAQDLFPATARSMRAYATAWVHPDKKLSTRTDRAGHTDPTWNDKLVFRVDDAFLLSVTSAITVDIFAARHRLSPRLQDAHLGTVRVLLSALRPDPGARRFAALQVRRPNSLRPQGILNVGVALLDGLAFVDRMVPLHDDIGEPYAFAYKDLEALSMERGGWEVSGPRRSISMCVGGGGAEEWMVEKSGSVESWIGEKEQEALESKLELWKSELSPDHHEISDRSLGGRRKRRRRGSGGFRSLSCFCG</sequence>
<comment type="caution">
    <text evidence="3">The sequence shown here is derived from an EMBL/GenBank/DDBJ whole genome shotgun (WGS) entry which is preliminary data.</text>
</comment>
<evidence type="ECO:0000259" key="2">
    <source>
        <dbReference type="PROSITE" id="PS50004"/>
    </source>
</evidence>
<organism evidence="3 4">
    <name type="scientific">Cocos nucifera</name>
    <name type="common">Coconut palm</name>
    <dbReference type="NCBI Taxonomy" id="13894"/>
    <lineage>
        <taxon>Eukaryota</taxon>
        <taxon>Viridiplantae</taxon>
        <taxon>Streptophyta</taxon>
        <taxon>Embryophyta</taxon>
        <taxon>Tracheophyta</taxon>
        <taxon>Spermatophyta</taxon>
        <taxon>Magnoliopsida</taxon>
        <taxon>Liliopsida</taxon>
        <taxon>Arecaceae</taxon>
        <taxon>Arecoideae</taxon>
        <taxon>Cocoseae</taxon>
        <taxon>Attaleinae</taxon>
        <taxon>Cocos</taxon>
    </lineage>
</organism>
<reference evidence="3" key="1">
    <citation type="journal article" date="2017" name="Gigascience">
        <title>The genome draft of coconut (Cocos nucifera).</title>
        <authorList>
            <person name="Xiao Y."/>
            <person name="Xu P."/>
            <person name="Fan H."/>
            <person name="Baudouin L."/>
            <person name="Xia W."/>
            <person name="Bocs S."/>
            <person name="Xu J."/>
            <person name="Li Q."/>
            <person name="Guo A."/>
            <person name="Zhou L."/>
            <person name="Li J."/>
            <person name="Wu Y."/>
            <person name="Ma Z."/>
            <person name="Armero A."/>
            <person name="Issali A.E."/>
            <person name="Liu N."/>
            <person name="Peng M."/>
            <person name="Yang Y."/>
        </authorList>
    </citation>
    <scope>NUCLEOTIDE SEQUENCE</scope>
    <source>
        <tissue evidence="3">Spear leaf of Hainan Tall coconut</tissue>
    </source>
</reference>
<dbReference type="SUPFAM" id="SSF49562">
    <property type="entry name" value="C2 domain (Calcium/lipid-binding domain, CaLB)"/>
    <property type="match status" value="1"/>
</dbReference>
<dbReference type="OrthoDB" id="1909968at2759"/>
<dbReference type="PANTHER" id="PTHR32246">
    <property type="entry name" value="INGRESSION PROTEIN FIC1"/>
    <property type="match status" value="1"/>
</dbReference>
<protein>
    <recommendedName>
        <fullName evidence="2">C2 domain-containing protein</fullName>
    </recommendedName>
</protein>
<dbReference type="PROSITE" id="PS50004">
    <property type="entry name" value="C2"/>
    <property type="match status" value="1"/>
</dbReference>
<dbReference type="InterPro" id="IPR044750">
    <property type="entry name" value="C2_SRC2/BAP"/>
</dbReference>
<feature type="region of interest" description="Disordered" evidence="1">
    <location>
        <begin position="263"/>
        <end position="283"/>
    </location>
</feature>
<dbReference type="CDD" id="cd04051">
    <property type="entry name" value="C2_SRC2_like"/>
    <property type="match status" value="1"/>
</dbReference>